<sequence>MKLRLFLVLALAITVVAIAQTATPAQPTLRIVSPKSAEKVSASFVTVRWELLNPASSANSSPTFMVRLDGQDAIRTTDTEFTFSGLAAGRHSLVLQLVDANDTPINGAHAEVTFTVSAPVPMPADTTPDHTDIVRQTSLTPPPLVLGRCETLDSRI</sequence>
<evidence type="ECO:0000313" key="3">
    <source>
        <dbReference type="Proteomes" id="UP000779809"/>
    </source>
</evidence>
<comment type="caution">
    <text evidence="2">The sequence shown here is derived from an EMBL/GenBank/DDBJ whole genome shotgun (WGS) entry which is preliminary data.</text>
</comment>
<organism evidence="2 3">
    <name type="scientific">Candidatus Korobacter versatilis</name>
    <dbReference type="NCBI Taxonomy" id="658062"/>
    <lineage>
        <taxon>Bacteria</taxon>
        <taxon>Pseudomonadati</taxon>
        <taxon>Acidobacteriota</taxon>
        <taxon>Terriglobia</taxon>
        <taxon>Terriglobales</taxon>
        <taxon>Candidatus Korobacteraceae</taxon>
        <taxon>Candidatus Korobacter</taxon>
    </lineage>
</organism>
<feature type="signal peptide" evidence="1">
    <location>
        <begin position="1"/>
        <end position="19"/>
    </location>
</feature>
<dbReference type="Proteomes" id="UP000779809">
    <property type="component" value="Unassembled WGS sequence"/>
</dbReference>
<keyword evidence="1" id="KW-0732">Signal</keyword>
<dbReference type="AlphaFoldDB" id="A0A932A6V6"/>
<proteinExistence type="predicted"/>
<name>A0A932A6V6_9BACT</name>
<evidence type="ECO:0000313" key="2">
    <source>
        <dbReference type="EMBL" id="MBI2677794.1"/>
    </source>
</evidence>
<reference evidence="2" key="1">
    <citation type="submission" date="2020-07" db="EMBL/GenBank/DDBJ databases">
        <title>Huge and variable diversity of episymbiotic CPR bacteria and DPANN archaea in groundwater ecosystems.</title>
        <authorList>
            <person name="He C.Y."/>
            <person name="Keren R."/>
            <person name="Whittaker M."/>
            <person name="Farag I.F."/>
            <person name="Doudna J."/>
            <person name="Cate J.H.D."/>
            <person name="Banfield J.F."/>
        </authorList>
    </citation>
    <scope>NUCLEOTIDE SEQUENCE</scope>
    <source>
        <strain evidence="2">NC_groundwater_580_Pr5_B-0.1um_64_19</strain>
    </source>
</reference>
<accession>A0A932A6V6</accession>
<dbReference type="EMBL" id="JACPNR010000004">
    <property type="protein sequence ID" value="MBI2677794.1"/>
    <property type="molecule type" value="Genomic_DNA"/>
</dbReference>
<gene>
    <name evidence="2" type="ORF">HYX28_03340</name>
</gene>
<feature type="chain" id="PRO_5037704977" evidence="1">
    <location>
        <begin position="20"/>
        <end position="156"/>
    </location>
</feature>
<protein>
    <submittedName>
        <fullName evidence="2">Uncharacterized protein</fullName>
    </submittedName>
</protein>
<evidence type="ECO:0000256" key="1">
    <source>
        <dbReference type="SAM" id="SignalP"/>
    </source>
</evidence>